<keyword evidence="7 18" id="KW-0479">Metal-binding</keyword>
<dbReference type="GO" id="GO:0019134">
    <property type="term" value="F:glucosamine-1-phosphate N-acetyltransferase activity"/>
    <property type="evidence" value="ECO:0007669"/>
    <property type="project" value="UniProtKB-UniRule"/>
</dbReference>
<feature type="region of interest" description="Pyrophosphorylase" evidence="18">
    <location>
        <begin position="1"/>
        <end position="230"/>
    </location>
</feature>
<organism evidence="20 21">
    <name type="scientific">Arboricoccus pini</name>
    <dbReference type="NCBI Taxonomy" id="1963835"/>
    <lineage>
        <taxon>Bacteria</taxon>
        <taxon>Pseudomonadati</taxon>
        <taxon>Pseudomonadota</taxon>
        <taxon>Alphaproteobacteria</taxon>
        <taxon>Geminicoccales</taxon>
        <taxon>Geminicoccaceae</taxon>
        <taxon>Arboricoccus</taxon>
    </lineage>
</organism>
<feature type="region of interest" description="N-acetyltransferase" evidence="18">
    <location>
        <begin position="252"/>
        <end position="451"/>
    </location>
</feature>
<dbReference type="GO" id="GO:0008360">
    <property type="term" value="P:regulation of cell shape"/>
    <property type="evidence" value="ECO:0007669"/>
    <property type="project" value="UniProtKB-KW"/>
</dbReference>
<dbReference type="GO" id="GO:0009252">
    <property type="term" value="P:peptidoglycan biosynthetic process"/>
    <property type="evidence" value="ECO:0007669"/>
    <property type="project" value="UniProtKB-UniRule"/>
</dbReference>
<dbReference type="OrthoDB" id="9775031at2"/>
<proteinExistence type="inferred from homology"/>
<comment type="pathway">
    <text evidence="18">Nucleotide-sugar biosynthesis; UDP-N-acetyl-alpha-D-glucosamine biosynthesis; UDP-N-acetyl-alpha-D-glucosamine from N-acetyl-alpha-D-glucosamine 1-phosphate: step 1/1.</text>
</comment>
<evidence type="ECO:0000256" key="3">
    <source>
        <dbReference type="ARBA" id="ARBA00007947"/>
    </source>
</evidence>
<dbReference type="SUPFAM" id="SSF53448">
    <property type="entry name" value="Nucleotide-diphospho-sugar transferases"/>
    <property type="match status" value="1"/>
</dbReference>
<evidence type="ECO:0000256" key="9">
    <source>
        <dbReference type="ARBA" id="ARBA00022842"/>
    </source>
</evidence>
<gene>
    <name evidence="18" type="primary">glmU</name>
    <name evidence="20" type="ORF">SAMN07250955_10583</name>
</gene>
<dbReference type="AlphaFoldDB" id="A0A212R2S3"/>
<dbReference type="CDD" id="cd03353">
    <property type="entry name" value="LbH_GlmU_C"/>
    <property type="match status" value="1"/>
</dbReference>
<dbReference type="HAMAP" id="MF_01631">
    <property type="entry name" value="GlmU"/>
    <property type="match status" value="1"/>
</dbReference>
<evidence type="ECO:0000256" key="10">
    <source>
        <dbReference type="ARBA" id="ARBA00022960"/>
    </source>
</evidence>
<dbReference type="NCBIfam" id="NF010933">
    <property type="entry name" value="PRK14353.1"/>
    <property type="match status" value="1"/>
</dbReference>
<sequence length="451" mass="47660">MTDRVSVIILAAGRGTRMRSPLPKVLHSIGGLSMIGHVLRTARSLRPANIVVVLAPEMEDVAIEVRRLVPEAIIALQREQHGTGDAVRSAVEALPAEGAWLVLYGDTPLMTNATATAMITSIERGAAVAAFGMTPPESRGYGRLQLRGDQLAAIVEERHADEELRRNGLCNAGAMAFDGTRASTLLDAMEWRADKGEFYLTDCVHLADQRGWSCEAIEASWVDGVGVNSQAQRAEAEQLFQERRRTEFMDAGVTLTAPSTLFVSADTSIAAGARIEPYVVMRGNVAVGANVHILGFSHIEDATIAADAVIGPFARLRPGANIGERAHVGNFVEVKNSTLETGAKANHLSYLGDADIGAGANIGAGTITCNYDGVAKHRTTIGAGSFVGSNSSLVAPVRVGEGAIVAAGSVITADVPDEALALARSRQTVLAERAPVLRQTFKDRAAVKKAR</sequence>
<feature type="region of interest" description="Linker" evidence="18">
    <location>
        <begin position="231"/>
        <end position="251"/>
    </location>
</feature>
<keyword evidence="21" id="KW-1185">Reference proteome</keyword>
<feature type="binding site" evidence="18">
    <location>
        <position position="407"/>
    </location>
    <ligand>
        <name>acetyl-CoA</name>
        <dbReference type="ChEBI" id="CHEBI:57288"/>
    </ligand>
</feature>
<evidence type="ECO:0000256" key="18">
    <source>
        <dbReference type="HAMAP-Rule" id="MF_01631"/>
    </source>
</evidence>
<comment type="catalytic activity">
    <reaction evidence="16 18">
        <text>N-acetyl-alpha-D-glucosamine 1-phosphate + UTP + H(+) = UDP-N-acetyl-alpha-D-glucosamine + diphosphate</text>
        <dbReference type="Rhea" id="RHEA:13509"/>
        <dbReference type="ChEBI" id="CHEBI:15378"/>
        <dbReference type="ChEBI" id="CHEBI:33019"/>
        <dbReference type="ChEBI" id="CHEBI:46398"/>
        <dbReference type="ChEBI" id="CHEBI:57705"/>
        <dbReference type="ChEBI" id="CHEBI:57776"/>
        <dbReference type="EC" id="2.7.7.23"/>
    </reaction>
</comment>
<feature type="binding site" evidence="18">
    <location>
        <position position="424"/>
    </location>
    <ligand>
        <name>acetyl-CoA</name>
        <dbReference type="ChEBI" id="CHEBI:57288"/>
    </ligand>
</feature>
<comment type="pathway">
    <text evidence="18">Bacterial outer membrane biogenesis; LPS lipid A biosynthesis.</text>
</comment>
<protein>
    <recommendedName>
        <fullName evidence="18">Bifunctional protein GlmU</fullName>
    </recommendedName>
    <domain>
        <recommendedName>
            <fullName evidence="18">UDP-N-acetylglucosamine pyrophosphorylase</fullName>
            <ecNumber evidence="18">2.7.7.23</ecNumber>
        </recommendedName>
        <alternativeName>
            <fullName evidence="18">N-acetylglucosamine-1-phosphate uridyltransferase</fullName>
        </alternativeName>
    </domain>
    <domain>
        <recommendedName>
            <fullName evidence="18">Glucosamine-1-phosphate N-acetyltransferase</fullName>
            <ecNumber evidence="18">2.3.1.157</ecNumber>
        </recommendedName>
    </domain>
</protein>
<dbReference type="GO" id="GO:0006048">
    <property type="term" value="P:UDP-N-acetylglucosamine biosynthetic process"/>
    <property type="evidence" value="ECO:0007669"/>
    <property type="project" value="UniProtKB-UniPathway"/>
</dbReference>
<feature type="binding site" evidence="18">
    <location>
        <position position="317"/>
    </location>
    <ligand>
        <name>UDP-N-acetyl-alpha-D-glucosamine</name>
        <dbReference type="ChEBI" id="CHEBI:57705"/>
    </ligand>
</feature>
<dbReference type="GO" id="GO:0016020">
    <property type="term" value="C:membrane"/>
    <property type="evidence" value="ECO:0007669"/>
    <property type="project" value="GOC"/>
</dbReference>
<evidence type="ECO:0000256" key="11">
    <source>
        <dbReference type="ARBA" id="ARBA00022984"/>
    </source>
</evidence>
<dbReference type="GO" id="GO:0071555">
    <property type="term" value="P:cell wall organization"/>
    <property type="evidence" value="ECO:0007669"/>
    <property type="project" value="UniProtKB-KW"/>
</dbReference>
<keyword evidence="10 18" id="KW-0133">Cell shape</keyword>
<name>A0A212R2S3_9PROT</name>
<keyword evidence="12 18" id="KW-0511">Multifunctional enzyme</keyword>
<evidence type="ECO:0000256" key="1">
    <source>
        <dbReference type="ARBA" id="ARBA00004496"/>
    </source>
</evidence>
<comment type="pathway">
    <text evidence="18">Nucleotide-sugar biosynthesis; UDP-N-acetyl-alpha-D-glucosamine biosynthesis; N-acetyl-alpha-D-glucosamine 1-phosphate from alpha-D-glucosamine 6-phosphate (route II): step 2/2.</text>
</comment>
<evidence type="ECO:0000256" key="14">
    <source>
        <dbReference type="ARBA" id="ARBA00023316"/>
    </source>
</evidence>
<evidence type="ECO:0000256" key="2">
    <source>
        <dbReference type="ARBA" id="ARBA00007707"/>
    </source>
</evidence>
<evidence type="ECO:0000259" key="19">
    <source>
        <dbReference type="Pfam" id="PF12804"/>
    </source>
</evidence>
<feature type="binding site" evidence="18">
    <location>
        <begin position="10"/>
        <end position="13"/>
    </location>
    <ligand>
        <name>UDP-N-acetyl-alpha-D-glucosamine</name>
        <dbReference type="ChEBI" id="CHEBI:57705"/>
    </ligand>
</feature>
<dbReference type="GO" id="GO:0005737">
    <property type="term" value="C:cytoplasm"/>
    <property type="evidence" value="ECO:0007669"/>
    <property type="project" value="UniProtKB-SubCell"/>
</dbReference>
<dbReference type="EMBL" id="FYEH01000005">
    <property type="protein sequence ID" value="SNB66302.1"/>
    <property type="molecule type" value="Genomic_DNA"/>
</dbReference>
<feature type="binding site" evidence="18">
    <location>
        <position position="228"/>
    </location>
    <ligand>
        <name>UDP-N-acetyl-alpha-D-glucosamine</name>
        <dbReference type="ChEBI" id="CHEBI:57705"/>
    </ligand>
</feature>
<dbReference type="InterPro" id="IPR005882">
    <property type="entry name" value="Bifunctional_GlmU"/>
</dbReference>
<feature type="active site" description="Proton acceptor" evidence="18">
    <location>
        <position position="347"/>
    </location>
</feature>
<dbReference type="NCBIfam" id="TIGR01173">
    <property type="entry name" value="glmU"/>
    <property type="match status" value="1"/>
</dbReference>
<keyword evidence="4 18" id="KW-0963">Cytoplasm</keyword>
<feature type="domain" description="MobA-like NTP transferase" evidence="19">
    <location>
        <begin position="7"/>
        <end position="130"/>
    </location>
</feature>
<dbReference type="PANTHER" id="PTHR43584">
    <property type="entry name" value="NUCLEOTIDYL TRANSFERASE"/>
    <property type="match status" value="1"/>
</dbReference>
<comment type="subcellular location">
    <subcellularLocation>
        <location evidence="1 18">Cytoplasm</location>
    </subcellularLocation>
</comment>
<evidence type="ECO:0000256" key="12">
    <source>
        <dbReference type="ARBA" id="ARBA00023268"/>
    </source>
</evidence>
<feature type="binding site" evidence="18">
    <location>
        <position position="361"/>
    </location>
    <ligand>
        <name>UDP-N-acetyl-alpha-D-glucosamine</name>
        <dbReference type="ChEBI" id="CHEBI:57705"/>
    </ligand>
</feature>
<dbReference type="GO" id="GO:0009245">
    <property type="term" value="P:lipid A biosynthetic process"/>
    <property type="evidence" value="ECO:0007669"/>
    <property type="project" value="UniProtKB-UniRule"/>
</dbReference>
<keyword evidence="13 18" id="KW-0012">Acyltransferase</keyword>
<feature type="binding site" evidence="18">
    <location>
        <position position="142"/>
    </location>
    <ligand>
        <name>UDP-N-acetyl-alpha-D-glucosamine</name>
        <dbReference type="ChEBI" id="CHEBI:57705"/>
    </ligand>
</feature>
<dbReference type="Pfam" id="PF00132">
    <property type="entry name" value="Hexapep"/>
    <property type="match status" value="1"/>
</dbReference>
<feature type="binding site" evidence="18">
    <location>
        <position position="106"/>
    </location>
    <ligand>
        <name>Mg(2+)</name>
        <dbReference type="ChEBI" id="CHEBI:18420"/>
    </ligand>
</feature>
<feature type="binding site" evidence="18">
    <location>
        <begin position="82"/>
        <end position="83"/>
    </location>
    <ligand>
        <name>UDP-N-acetyl-alpha-D-glucosamine</name>
        <dbReference type="ChEBI" id="CHEBI:57705"/>
    </ligand>
</feature>
<comment type="catalytic activity">
    <reaction evidence="15 18">
        <text>alpha-D-glucosamine 1-phosphate + acetyl-CoA = N-acetyl-alpha-D-glucosamine 1-phosphate + CoA + H(+)</text>
        <dbReference type="Rhea" id="RHEA:13725"/>
        <dbReference type="ChEBI" id="CHEBI:15378"/>
        <dbReference type="ChEBI" id="CHEBI:57287"/>
        <dbReference type="ChEBI" id="CHEBI:57288"/>
        <dbReference type="ChEBI" id="CHEBI:57776"/>
        <dbReference type="ChEBI" id="CHEBI:58516"/>
        <dbReference type="EC" id="2.3.1.157"/>
    </reaction>
</comment>
<evidence type="ECO:0000256" key="7">
    <source>
        <dbReference type="ARBA" id="ARBA00022723"/>
    </source>
</evidence>
<evidence type="ECO:0000256" key="16">
    <source>
        <dbReference type="ARBA" id="ARBA00048493"/>
    </source>
</evidence>
<dbReference type="InterPro" id="IPR018357">
    <property type="entry name" value="Hexapep_transf_CS"/>
</dbReference>
<feature type="binding site" evidence="18">
    <location>
        <position position="389"/>
    </location>
    <ligand>
        <name>acetyl-CoA</name>
        <dbReference type="ChEBI" id="CHEBI:57288"/>
    </ligand>
</feature>
<evidence type="ECO:0000256" key="8">
    <source>
        <dbReference type="ARBA" id="ARBA00022737"/>
    </source>
</evidence>
<feature type="binding site" evidence="18">
    <location>
        <position position="335"/>
    </location>
    <ligand>
        <name>UDP-N-acetyl-alpha-D-glucosamine</name>
        <dbReference type="ChEBI" id="CHEBI:57705"/>
    </ligand>
</feature>
<feature type="binding site" evidence="18">
    <location>
        <begin position="104"/>
        <end position="106"/>
    </location>
    <ligand>
        <name>UDP-N-acetyl-alpha-D-glucosamine</name>
        <dbReference type="ChEBI" id="CHEBI:57705"/>
    </ligand>
</feature>
<keyword evidence="14 18" id="KW-0961">Cell wall biogenesis/degradation</keyword>
<dbReference type="UniPathway" id="UPA00973"/>
<evidence type="ECO:0000256" key="6">
    <source>
        <dbReference type="ARBA" id="ARBA00022695"/>
    </source>
</evidence>
<dbReference type="GO" id="GO:0003977">
    <property type="term" value="F:UDP-N-acetylglucosamine diphosphorylase activity"/>
    <property type="evidence" value="ECO:0007669"/>
    <property type="project" value="UniProtKB-UniRule"/>
</dbReference>
<feature type="binding site" evidence="18">
    <location>
        <position position="77"/>
    </location>
    <ligand>
        <name>UDP-N-acetyl-alpha-D-glucosamine</name>
        <dbReference type="ChEBI" id="CHEBI:57705"/>
    </ligand>
</feature>
<dbReference type="InterPro" id="IPR050065">
    <property type="entry name" value="GlmU-like"/>
</dbReference>
<comment type="function">
    <text evidence="17 18">Catalyzes the last two sequential reactions in the de novo biosynthetic pathway for UDP-N-acetylglucosamine (UDP-GlcNAc). The C-terminal domain catalyzes the transfer of acetyl group from acetyl coenzyme A to glucosamine-1-phosphate (GlcN-1-P) to produce N-acetylglucosamine-1-phosphate (GlcNAc-1-P), which is converted into UDP-GlcNAc by the transfer of uridine 5-monophosphate (from uridine 5-triphosphate), a reaction catalyzed by the N-terminal domain.</text>
</comment>
<dbReference type="InterPro" id="IPR025877">
    <property type="entry name" value="MobA-like_NTP_Trfase"/>
</dbReference>
<evidence type="ECO:0000313" key="21">
    <source>
        <dbReference type="Proteomes" id="UP000197065"/>
    </source>
</evidence>
<evidence type="ECO:0000256" key="13">
    <source>
        <dbReference type="ARBA" id="ARBA00023315"/>
    </source>
</evidence>
<feature type="binding site" evidence="18">
    <location>
        <position position="171"/>
    </location>
    <ligand>
        <name>UDP-N-acetyl-alpha-D-glucosamine</name>
        <dbReference type="ChEBI" id="CHEBI:57705"/>
    </ligand>
</feature>
<feature type="binding site" evidence="18">
    <location>
        <begin position="370"/>
        <end position="371"/>
    </location>
    <ligand>
        <name>acetyl-CoA</name>
        <dbReference type="ChEBI" id="CHEBI:57288"/>
    </ligand>
</feature>
<keyword evidence="8 18" id="KW-0677">Repeat</keyword>
<comment type="similarity">
    <text evidence="3 18">In the N-terminal section; belongs to the N-acetylglucosamine-1-phosphate uridyltransferase family.</text>
</comment>
<dbReference type="GO" id="GO:0000287">
    <property type="term" value="F:magnesium ion binding"/>
    <property type="evidence" value="ECO:0007669"/>
    <property type="project" value="UniProtKB-UniRule"/>
</dbReference>
<keyword evidence="11 18" id="KW-0573">Peptidoglycan synthesis</keyword>
<feature type="binding site" evidence="18">
    <location>
        <position position="350"/>
    </location>
    <ligand>
        <name>UDP-N-acetyl-alpha-D-glucosamine</name>
        <dbReference type="ChEBI" id="CHEBI:57705"/>
    </ligand>
</feature>
<dbReference type="PANTHER" id="PTHR43584:SF3">
    <property type="entry name" value="BIFUNCTIONAL PROTEIN GLMU"/>
    <property type="match status" value="1"/>
</dbReference>
<feature type="binding site" evidence="18">
    <location>
        <position position="156"/>
    </location>
    <ligand>
        <name>UDP-N-acetyl-alpha-D-glucosamine</name>
        <dbReference type="ChEBI" id="CHEBI:57705"/>
    </ligand>
</feature>
<feature type="binding site" evidence="18">
    <location>
        <position position="228"/>
    </location>
    <ligand>
        <name>Mg(2+)</name>
        <dbReference type="ChEBI" id="CHEBI:18420"/>
    </ligand>
</feature>
<comment type="similarity">
    <text evidence="2 18">In the C-terminal section; belongs to the transferase hexapeptide repeat family.</text>
</comment>
<dbReference type="PROSITE" id="PS00101">
    <property type="entry name" value="HEXAPEP_TRANSFERASES"/>
    <property type="match status" value="1"/>
</dbReference>
<accession>A0A212R2S3</accession>
<dbReference type="EC" id="2.3.1.157" evidence="18"/>
<dbReference type="InterPro" id="IPR029044">
    <property type="entry name" value="Nucleotide-diphossugar_trans"/>
</dbReference>
<feature type="binding site" evidence="18">
    <location>
        <position position="364"/>
    </location>
    <ligand>
        <name>acetyl-CoA</name>
        <dbReference type="ChEBI" id="CHEBI:57288"/>
    </ligand>
</feature>
<keyword evidence="5 18" id="KW-0808">Transferase</keyword>
<dbReference type="Gene3D" id="3.90.550.10">
    <property type="entry name" value="Spore Coat Polysaccharide Biosynthesis Protein SpsA, Chain A"/>
    <property type="match status" value="1"/>
</dbReference>
<dbReference type="SUPFAM" id="SSF51161">
    <property type="entry name" value="Trimeric LpxA-like enzymes"/>
    <property type="match status" value="1"/>
</dbReference>
<dbReference type="Proteomes" id="UP000197065">
    <property type="component" value="Unassembled WGS sequence"/>
</dbReference>
<dbReference type="Pfam" id="PF12804">
    <property type="entry name" value="NTP_transf_3"/>
    <property type="match status" value="1"/>
</dbReference>
<dbReference type="EC" id="2.7.7.23" evidence="18"/>
<comment type="subunit">
    <text evidence="18">Homotrimer.</text>
</comment>
<dbReference type="UniPathway" id="UPA00113">
    <property type="reaction ID" value="UER00532"/>
</dbReference>
<keyword evidence="6 18" id="KW-0548">Nucleotidyltransferase</keyword>
<keyword evidence="9 18" id="KW-0460">Magnesium</keyword>
<dbReference type="InterPro" id="IPR038009">
    <property type="entry name" value="GlmU_C_LbH"/>
</dbReference>
<dbReference type="InterPro" id="IPR011004">
    <property type="entry name" value="Trimer_LpxA-like_sf"/>
</dbReference>
<comment type="cofactor">
    <cofactor evidence="18">
        <name>Mg(2+)</name>
        <dbReference type="ChEBI" id="CHEBI:18420"/>
    </cofactor>
    <text evidence="18">Binds 1 Mg(2+) ion per subunit.</text>
</comment>
<dbReference type="GO" id="GO:0000902">
    <property type="term" value="P:cell morphogenesis"/>
    <property type="evidence" value="ECO:0007669"/>
    <property type="project" value="UniProtKB-UniRule"/>
</dbReference>
<dbReference type="InterPro" id="IPR001451">
    <property type="entry name" value="Hexapep"/>
</dbReference>
<evidence type="ECO:0000256" key="5">
    <source>
        <dbReference type="ARBA" id="ARBA00022679"/>
    </source>
</evidence>
<dbReference type="Gene3D" id="2.160.10.10">
    <property type="entry name" value="Hexapeptide repeat proteins"/>
    <property type="match status" value="1"/>
</dbReference>
<dbReference type="RefSeq" id="WP_088561098.1">
    <property type="nucleotide sequence ID" value="NZ_FYEH01000005.1"/>
</dbReference>
<evidence type="ECO:0000256" key="4">
    <source>
        <dbReference type="ARBA" id="ARBA00022490"/>
    </source>
</evidence>
<reference evidence="20 21" key="1">
    <citation type="submission" date="2017-06" db="EMBL/GenBank/DDBJ databases">
        <authorList>
            <person name="Kim H.J."/>
            <person name="Triplett B.A."/>
        </authorList>
    </citation>
    <scope>NUCLEOTIDE SEQUENCE [LARGE SCALE GENOMIC DNA]</scope>
    <source>
        <strain evidence="20 21">B29T1</strain>
    </source>
</reference>
<feature type="binding site" evidence="18">
    <location>
        <position position="24"/>
    </location>
    <ligand>
        <name>UDP-N-acetyl-alpha-D-glucosamine</name>
        <dbReference type="ChEBI" id="CHEBI:57705"/>
    </ligand>
</feature>
<evidence type="ECO:0000256" key="15">
    <source>
        <dbReference type="ARBA" id="ARBA00048247"/>
    </source>
</evidence>
<evidence type="ECO:0000256" key="17">
    <source>
        <dbReference type="ARBA" id="ARBA00049628"/>
    </source>
</evidence>
<evidence type="ECO:0000313" key="20">
    <source>
        <dbReference type="EMBL" id="SNB66302.1"/>
    </source>
</evidence>